<evidence type="ECO:0000313" key="4">
    <source>
        <dbReference type="EMBL" id="KJV24846.1"/>
    </source>
</evidence>
<dbReference type="RefSeq" id="WP_045831443.1">
    <property type="nucleotide sequence ID" value="NZ_JZRB01000089.1"/>
</dbReference>
<dbReference type="GO" id="GO:0000160">
    <property type="term" value="P:phosphorelay signal transduction system"/>
    <property type="evidence" value="ECO:0007669"/>
    <property type="project" value="InterPro"/>
</dbReference>
<dbReference type="CDD" id="cd00156">
    <property type="entry name" value="REC"/>
    <property type="match status" value="1"/>
</dbReference>
<evidence type="ECO:0000313" key="5">
    <source>
        <dbReference type="Proteomes" id="UP000033651"/>
    </source>
</evidence>
<organism evidence="4 5">
    <name type="scientific">Luteibacter yeojuensis</name>
    <dbReference type="NCBI Taxonomy" id="345309"/>
    <lineage>
        <taxon>Bacteria</taxon>
        <taxon>Pseudomonadati</taxon>
        <taxon>Pseudomonadota</taxon>
        <taxon>Gammaproteobacteria</taxon>
        <taxon>Lysobacterales</taxon>
        <taxon>Rhodanobacteraceae</taxon>
        <taxon>Luteibacter</taxon>
    </lineage>
</organism>
<feature type="modified residue" description="4-aspartylphosphate" evidence="2">
    <location>
        <position position="167"/>
    </location>
</feature>
<dbReference type="AlphaFoldDB" id="A0A0F3K0Z5"/>
<accession>A0A0F3K0Z5</accession>
<sequence length="235" mass="25445">MPLRHFPRIVGFEVPPLKSRVDVVHDAPIVGLLSTLPSAQWTNAFILEAAATRGELDSALVSIEQDRILFFASEANARERCNAIRTMVEAASRKVMSGKVPNQPLVTGNADIPANAGRALVVEDDEVLLEVTCDVLRKAGWVATPASTLQLAMEALDGERFDEVIADIDLEVRAEGLGLAREVRQRWPTTAVIVVTGRHAEGSLAVPDGAILLSKPYQRRQLLALLDLGAPKPHP</sequence>
<evidence type="ECO:0000256" key="1">
    <source>
        <dbReference type="ARBA" id="ARBA00022553"/>
    </source>
</evidence>
<evidence type="ECO:0000259" key="3">
    <source>
        <dbReference type="PROSITE" id="PS50110"/>
    </source>
</evidence>
<dbReference type="Pfam" id="PF00072">
    <property type="entry name" value="Response_reg"/>
    <property type="match status" value="1"/>
</dbReference>
<dbReference type="PATRIC" id="fig|345309.4.peg.4132"/>
<name>A0A0F3K0Z5_9GAMM</name>
<dbReference type="SMART" id="SM00448">
    <property type="entry name" value="REC"/>
    <property type="match status" value="1"/>
</dbReference>
<evidence type="ECO:0000256" key="2">
    <source>
        <dbReference type="PROSITE-ProRule" id="PRU00169"/>
    </source>
</evidence>
<dbReference type="Gene3D" id="3.40.50.2300">
    <property type="match status" value="1"/>
</dbReference>
<dbReference type="SUPFAM" id="SSF52172">
    <property type="entry name" value="CheY-like"/>
    <property type="match status" value="1"/>
</dbReference>
<dbReference type="EMBL" id="JZRB01000089">
    <property type="protein sequence ID" value="KJV24846.1"/>
    <property type="molecule type" value="Genomic_DNA"/>
</dbReference>
<dbReference type="InterPro" id="IPR001789">
    <property type="entry name" value="Sig_transdc_resp-reg_receiver"/>
</dbReference>
<comment type="caution">
    <text evidence="4">The sequence shown here is derived from an EMBL/GenBank/DDBJ whole genome shotgun (WGS) entry which is preliminary data.</text>
</comment>
<keyword evidence="5" id="KW-1185">Reference proteome</keyword>
<dbReference type="InterPro" id="IPR050595">
    <property type="entry name" value="Bact_response_regulator"/>
</dbReference>
<dbReference type="OrthoDB" id="6064871at2"/>
<dbReference type="PANTHER" id="PTHR44591:SF3">
    <property type="entry name" value="RESPONSE REGULATORY DOMAIN-CONTAINING PROTEIN"/>
    <property type="match status" value="1"/>
</dbReference>
<dbReference type="Proteomes" id="UP000033651">
    <property type="component" value="Unassembled WGS sequence"/>
</dbReference>
<proteinExistence type="predicted"/>
<dbReference type="PANTHER" id="PTHR44591">
    <property type="entry name" value="STRESS RESPONSE REGULATOR PROTEIN 1"/>
    <property type="match status" value="1"/>
</dbReference>
<feature type="domain" description="Response regulatory" evidence="3">
    <location>
        <begin position="118"/>
        <end position="230"/>
    </location>
</feature>
<keyword evidence="1 2" id="KW-0597">Phosphoprotein</keyword>
<dbReference type="PROSITE" id="PS50110">
    <property type="entry name" value="RESPONSE_REGULATORY"/>
    <property type="match status" value="1"/>
</dbReference>
<gene>
    <name evidence="4" type="ORF">VI08_20195</name>
</gene>
<dbReference type="InterPro" id="IPR011006">
    <property type="entry name" value="CheY-like_superfamily"/>
</dbReference>
<reference evidence="4 5" key="1">
    <citation type="submission" date="2015-03" db="EMBL/GenBank/DDBJ databases">
        <title>Draft genome sequence of Luteibacter yeojuensis strain SU11.</title>
        <authorList>
            <person name="Sulaiman J."/>
            <person name="Priya K."/>
            <person name="Chan K.-G."/>
        </authorList>
    </citation>
    <scope>NUCLEOTIDE SEQUENCE [LARGE SCALE GENOMIC DNA]</scope>
    <source>
        <strain evidence="4 5">SU11</strain>
    </source>
</reference>
<protein>
    <recommendedName>
        <fullName evidence="3">Response regulatory domain-containing protein</fullName>
    </recommendedName>
</protein>